<dbReference type="PANTHER" id="PTHR10520:SF12">
    <property type="entry name" value="TRIFUNCTIONAL PURINE BIOSYNTHETIC PROTEIN ADENOSINE-3"/>
    <property type="match status" value="1"/>
</dbReference>
<dbReference type="Pfam" id="PF02769">
    <property type="entry name" value="AIRS_C"/>
    <property type="match status" value="1"/>
</dbReference>
<evidence type="ECO:0000256" key="3">
    <source>
        <dbReference type="ARBA" id="ARBA00013047"/>
    </source>
</evidence>
<keyword evidence="7" id="KW-0067">ATP-binding</keyword>
<organism evidence="14 15">
    <name type="scientific">Candidatus Roizmanbacteria bacterium CG23_combo_of_CG06-09_8_20_14_all_35_49</name>
    <dbReference type="NCBI Taxonomy" id="1974863"/>
    <lineage>
        <taxon>Bacteria</taxon>
        <taxon>Candidatus Roizmaniibacteriota</taxon>
    </lineage>
</organism>
<dbReference type="SUPFAM" id="SSF56042">
    <property type="entry name" value="PurM C-terminal domain-like"/>
    <property type="match status" value="1"/>
</dbReference>
<protein>
    <recommendedName>
        <fullName evidence="4">Phosphoribosylformylglycinamidine cyclo-ligase</fullName>
        <ecNumber evidence="3">6.3.3.1</ecNumber>
    </recommendedName>
    <alternativeName>
        <fullName evidence="9">AIR synthase</fullName>
    </alternativeName>
    <alternativeName>
        <fullName evidence="10">AIRS</fullName>
    </alternativeName>
    <alternativeName>
        <fullName evidence="8">Phosphoribosyl-aminoimidazole synthetase</fullName>
    </alternativeName>
</protein>
<dbReference type="InterPro" id="IPR010918">
    <property type="entry name" value="PurM-like_C_dom"/>
</dbReference>
<dbReference type="SUPFAM" id="SSF55326">
    <property type="entry name" value="PurM N-terminal domain-like"/>
    <property type="match status" value="1"/>
</dbReference>
<evidence type="ECO:0000313" key="15">
    <source>
        <dbReference type="Proteomes" id="UP000231025"/>
    </source>
</evidence>
<evidence type="ECO:0000256" key="2">
    <source>
        <dbReference type="ARBA" id="ARBA00010280"/>
    </source>
</evidence>
<evidence type="ECO:0000256" key="11">
    <source>
        <dbReference type="ARBA" id="ARBA00049057"/>
    </source>
</evidence>
<accession>A0A2G9Y815</accession>
<dbReference type="Gene3D" id="3.90.650.10">
    <property type="entry name" value="PurM-like C-terminal domain"/>
    <property type="match status" value="1"/>
</dbReference>
<sequence length="368" mass="40779">MKNKKITYSQSGVNYKNMDPVKKMAQEAGRLTAKNLLFHGFSEVSDSRGESAYVWKQGNVYMASVIEGLGTKNLVADEMKKFTGKTYYDVIGHDTVASIVNDLITVGASPLVIHAYWAVGNSEFLKDSQRIKDLIDGWKSGCDLSGVSWGGGETPTYKGIIDPKTIDLGGSAVGIIKNKKSLITDKGLKTGDRILLLKSNGINVNGLSLARAVSVKFPKGYTTKLSNGTMYGEALLTKTNIYAKLIQELLEAKINIHYISNITGHGLRKIMRAKENFTYIIEKIINPQEVFLFIQKQARLSDEEMYGTYNMGMDYALFIPEKDVKDAQKIIAKNGFSSLDAGYVEKGERQVIIEPKKITFKAETLNLR</sequence>
<dbReference type="GO" id="GO:0005829">
    <property type="term" value="C:cytosol"/>
    <property type="evidence" value="ECO:0007669"/>
    <property type="project" value="TreeGrafter"/>
</dbReference>
<dbReference type="AlphaFoldDB" id="A0A2G9Y815"/>
<evidence type="ECO:0000256" key="5">
    <source>
        <dbReference type="ARBA" id="ARBA00022598"/>
    </source>
</evidence>
<keyword evidence="5 14" id="KW-0436">Ligase</keyword>
<comment type="pathway">
    <text evidence="1">Purine metabolism; IMP biosynthesis via de novo pathway; 5-amino-1-(5-phospho-D-ribosyl)imidazole from N(2)-formyl-N(1)-(5-phospho-D-ribosyl)glycinamide: step 2/2.</text>
</comment>
<comment type="caution">
    <text evidence="14">The sequence shown here is derived from an EMBL/GenBank/DDBJ whole genome shotgun (WGS) entry which is preliminary data.</text>
</comment>
<reference evidence="14 15" key="1">
    <citation type="submission" date="2017-09" db="EMBL/GenBank/DDBJ databases">
        <title>Depth-based differentiation of microbial function through sediment-hosted aquifers and enrichment of novel symbionts in the deep terrestrial subsurface.</title>
        <authorList>
            <person name="Probst A.J."/>
            <person name="Ladd B."/>
            <person name="Jarett J.K."/>
            <person name="Geller-Mcgrath D.E."/>
            <person name="Sieber C.M."/>
            <person name="Emerson J.B."/>
            <person name="Anantharaman K."/>
            <person name="Thomas B.C."/>
            <person name="Malmstrom R."/>
            <person name="Stieglmeier M."/>
            <person name="Klingl A."/>
            <person name="Woyke T."/>
            <person name="Ryan C.M."/>
            <person name="Banfield J.F."/>
        </authorList>
    </citation>
    <scope>NUCLEOTIDE SEQUENCE [LARGE SCALE GENOMIC DNA]</scope>
    <source>
        <strain evidence="14">CG23_combo_of_CG06-09_8_20_14_all_35_49</strain>
    </source>
</reference>
<keyword evidence="6" id="KW-0547">Nucleotide-binding</keyword>
<evidence type="ECO:0000259" key="12">
    <source>
        <dbReference type="Pfam" id="PF00586"/>
    </source>
</evidence>
<evidence type="ECO:0000256" key="7">
    <source>
        <dbReference type="ARBA" id="ARBA00022840"/>
    </source>
</evidence>
<dbReference type="EC" id="6.3.3.1" evidence="3"/>
<proteinExistence type="inferred from homology"/>
<evidence type="ECO:0000256" key="10">
    <source>
        <dbReference type="ARBA" id="ARBA00033093"/>
    </source>
</evidence>
<evidence type="ECO:0000256" key="8">
    <source>
        <dbReference type="ARBA" id="ARBA00031908"/>
    </source>
</evidence>
<comment type="catalytic activity">
    <reaction evidence="11">
        <text>2-formamido-N(1)-(5-O-phospho-beta-D-ribosyl)acetamidine + ATP = 5-amino-1-(5-phospho-beta-D-ribosyl)imidazole + ADP + phosphate + H(+)</text>
        <dbReference type="Rhea" id="RHEA:23032"/>
        <dbReference type="ChEBI" id="CHEBI:15378"/>
        <dbReference type="ChEBI" id="CHEBI:30616"/>
        <dbReference type="ChEBI" id="CHEBI:43474"/>
        <dbReference type="ChEBI" id="CHEBI:137981"/>
        <dbReference type="ChEBI" id="CHEBI:147287"/>
        <dbReference type="ChEBI" id="CHEBI:456216"/>
        <dbReference type="EC" id="6.3.3.1"/>
    </reaction>
</comment>
<evidence type="ECO:0000256" key="4">
    <source>
        <dbReference type="ARBA" id="ARBA00020367"/>
    </source>
</evidence>
<evidence type="ECO:0000256" key="9">
    <source>
        <dbReference type="ARBA" id="ARBA00032931"/>
    </source>
</evidence>
<dbReference type="InterPro" id="IPR036676">
    <property type="entry name" value="PurM-like_C_sf"/>
</dbReference>
<dbReference type="InterPro" id="IPR036921">
    <property type="entry name" value="PurM-like_N_sf"/>
</dbReference>
<dbReference type="GO" id="GO:0004641">
    <property type="term" value="F:phosphoribosylformylglycinamidine cyclo-ligase activity"/>
    <property type="evidence" value="ECO:0007669"/>
    <property type="project" value="UniProtKB-EC"/>
</dbReference>
<feature type="domain" description="PurM-like C-terminal" evidence="13">
    <location>
        <begin position="189"/>
        <end position="352"/>
    </location>
</feature>
<comment type="similarity">
    <text evidence="2">Belongs to the AIR synthase family.</text>
</comment>
<dbReference type="GO" id="GO:0004637">
    <property type="term" value="F:phosphoribosylamine-glycine ligase activity"/>
    <property type="evidence" value="ECO:0007669"/>
    <property type="project" value="TreeGrafter"/>
</dbReference>
<dbReference type="GO" id="GO:0006189">
    <property type="term" value="P:'de novo' IMP biosynthetic process"/>
    <property type="evidence" value="ECO:0007669"/>
    <property type="project" value="UniProtKB-UniPathway"/>
</dbReference>
<evidence type="ECO:0000259" key="13">
    <source>
        <dbReference type="Pfam" id="PF02769"/>
    </source>
</evidence>
<dbReference type="EMBL" id="PCRE01000001">
    <property type="protein sequence ID" value="PIP15385.1"/>
    <property type="molecule type" value="Genomic_DNA"/>
</dbReference>
<evidence type="ECO:0000256" key="1">
    <source>
        <dbReference type="ARBA" id="ARBA00004686"/>
    </source>
</evidence>
<dbReference type="InterPro" id="IPR004733">
    <property type="entry name" value="PurM_cligase"/>
</dbReference>
<dbReference type="Proteomes" id="UP000231025">
    <property type="component" value="Unassembled WGS sequence"/>
</dbReference>
<dbReference type="Gene3D" id="3.30.1330.10">
    <property type="entry name" value="PurM-like, N-terminal domain"/>
    <property type="match status" value="1"/>
</dbReference>
<dbReference type="UniPathway" id="UPA00074">
    <property type="reaction ID" value="UER00129"/>
</dbReference>
<feature type="domain" description="PurM-like N-terminal" evidence="12">
    <location>
        <begin position="58"/>
        <end position="176"/>
    </location>
</feature>
<dbReference type="InterPro" id="IPR016188">
    <property type="entry name" value="PurM-like_N"/>
</dbReference>
<dbReference type="Pfam" id="PF00586">
    <property type="entry name" value="AIRS"/>
    <property type="match status" value="1"/>
</dbReference>
<evidence type="ECO:0000313" key="14">
    <source>
        <dbReference type="EMBL" id="PIP15385.1"/>
    </source>
</evidence>
<dbReference type="GO" id="GO:0005524">
    <property type="term" value="F:ATP binding"/>
    <property type="evidence" value="ECO:0007669"/>
    <property type="project" value="UniProtKB-KW"/>
</dbReference>
<dbReference type="PANTHER" id="PTHR10520">
    <property type="entry name" value="TRIFUNCTIONAL PURINE BIOSYNTHETIC PROTEIN ADENOSINE-3-RELATED"/>
    <property type="match status" value="1"/>
</dbReference>
<dbReference type="GO" id="GO:0046084">
    <property type="term" value="P:adenine biosynthetic process"/>
    <property type="evidence" value="ECO:0007669"/>
    <property type="project" value="TreeGrafter"/>
</dbReference>
<name>A0A2G9Y815_9BACT</name>
<gene>
    <name evidence="14" type="ORF">COX47_00105</name>
</gene>
<evidence type="ECO:0000256" key="6">
    <source>
        <dbReference type="ARBA" id="ARBA00022741"/>
    </source>
</evidence>